<protein>
    <submittedName>
        <fullName evidence="2">Uncharacterized protein</fullName>
    </submittedName>
</protein>
<feature type="non-terminal residue" evidence="2">
    <location>
        <position position="132"/>
    </location>
</feature>
<dbReference type="AlphaFoldDB" id="A0A3S5CSC0"/>
<dbReference type="Proteomes" id="UP000784294">
    <property type="component" value="Unassembled WGS sequence"/>
</dbReference>
<name>A0A3S5CSC0_9PLAT</name>
<feature type="region of interest" description="Disordered" evidence="1">
    <location>
        <begin position="15"/>
        <end position="68"/>
    </location>
</feature>
<gene>
    <name evidence="2" type="ORF">PXEA_LOCUS37543</name>
</gene>
<proteinExistence type="predicted"/>
<comment type="caution">
    <text evidence="2">The sequence shown here is derived from an EMBL/GenBank/DDBJ whole genome shotgun (WGS) entry which is preliminary data.</text>
</comment>
<sequence length="132" mass="14476">MFERACNEVIRLNGEDIGEDFSLPSPLQAMPTEEPPAPESQPETFSSDCPRDEEDVCQEGPQQPGKPILGVEKTKELKISIAEDDKRAPLIDPSSSDLFAAKTFSPLSLSTVSITPASQIVEEEMVFRPIDN</sequence>
<keyword evidence="3" id="KW-1185">Reference proteome</keyword>
<evidence type="ECO:0000313" key="2">
    <source>
        <dbReference type="EMBL" id="VEL44103.1"/>
    </source>
</evidence>
<dbReference type="EMBL" id="CAAALY010289598">
    <property type="protein sequence ID" value="VEL44103.1"/>
    <property type="molecule type" value="Genomic_DNA"/>
</dbReference>
<accession>A0A3S5CSC0</accession>
<reference evidence="2" key="1">
    <citation type="submission" date="2018-11" db="EMBL/GenBank/DDBJ databases">
        <authorList>
            <consortium name="Pathogen Informatics"/>
        </authorList>
    </citation>
    <scope>NUCLEOTIDE SEQUENCE</scope>
</reference>
<evidence type="ECO:0000313" key="3">
    <source>
        <dbReference type="Proteomes" id="UP000784294"/>
    </source>
</evidence>
<organism evidence="2 3">
    <name type="scientific">Protopolystoma xenopodis</name>
    <dbReference type="NCBI Taxonomy" id="117903"/>
    <lineage>
        <taxon>Eukaryota</taxon>
        <taxon>Metazoa</taxon>
        <taxon>Spiralia</taxon>
        <taxon>Lophotrochozoa</taxon>
        <taxon>Platyhelminthes</taxon>
        <taxon>Monogenea</taxon>
        <taxon>Polyopisthocotylea</taxon>
        <taxon>Polystomatidea</taxon>
        <taxon>Polystomatidae</taxon>
        <taxon>Protopolystoma</taxon>
    </lineage>
</organism>
<evidence type="ECO:0000256" key="1">
    <source>
        <dbReference type="SAM" id="MobiDB-lite"/>
    </source>
</evidence>